<protein>
    <recommendedName>
        <fullName evidence="3">Xylose isomerase-like TIM barrel domain-containing protein</fullName>
    </recommendedName>
</protein>
<dbReference type="Pfam" id="PF01261">
    <property type="entry name" value="AP_endonuc_2"/>
    <property type="match status" value="1"/>
</dbReference>
<keyword evidence="2" id="KW-1133">Transmembrane helix</keyword>
<feature type="region of interest" description="Disordered" evidence="1">
    <location>
        <begin position="310"/>
        <end position="333"/>
    </location>
</feature>
<proteinExistence type="predicted"/>
<dbReference type="InterPro" id="IPR013022">
    <property type="entry name" value="Xyl_isomerase-like_TIM-brl"/>
</dbReference>
<dbReference type="PANTHER" id="PTHR12110">
    <property type="entry name" value="HYDROXYPYRUVATE ISOMERASE"/>
    <property type="match status" value="1"/>
</dbReference>
<dbReference type="InterPro" id="IPR050312">
    <property type="entry name" value="IolE/XylAMocC-like"/>
</dbReference>
<dbReference type="InterPro" id="IPR036237">
    <property type="entry name" value="Xyl_isomerase-like_sf"/>
</dbReference>
<feature type="transmembrane region" description="Helical" evidence="2">
    <location>
        <begin position="21"/>
        <end position="39"/>
    </location>
</feature>
<feature type="non-terminal residue" evidence="4">
    <location>
        <position position="1"/>
    </location>
</feature>
<dbReference type="AlphaFoldDB" id="A0A0B7K738"/>
<evidence type="ECO:0000256" key="2">
    <source>
        <dbReference type="SAM" id="Phobius"/>
    </source>
</evidence>
<evidence type="ECO:0000313" key="4">
    <source>
        <dbReference type="EMBL" id="CEO51342.1"/>
    </source>
</evidence>
<evidence type="ECO:0000256" key="1">
    <source>
        <dbReference type="SAM" id="MobiDB-lite"/>
    </source>
</evidence>
<accession>A0A0B7K738</accession>
<sequence length="393" mass="44187">TVRSSFVHRAFRAQRRHGKGLHVIIYCYLPALSLLNILSSSGEILYSTIADMGIQHWGSTIPTCFATCSIQTISGVALPEKLRAIHEAGFGAIELGMSDLLAYGKELYGEATDVYDLDKIVKIAEVVKSIAGSLGLKILSLKPFGKFEGWKPGLSNKERDDAFTRARGWLEVMEAAGTDMLQLYSSNAEEITPLYDDLTKDLVELADIFAKRGFRIAFSIHCRAPYTSTWETIWEIVKEADRPNLGLCLNTFEIAAGEYADPTTKSGLVEELSRVELESRWWRSLTALTHTVPARSIYILQVSDAYKMNPPMEEKNRQRDQPARSRWSDGYRPQPSDGGYLPVHIILRAIFQTGFKGWLSMEVFDIKESEGNFDVRDFTKSVMMSLEKTLLFS</sequence>
<keyword evidence="2" id="KW-0812">Transmembrane</keyword>
<gene>
    <name evidence="4" type="ORF">BN869_000007400_1</name>
</gene>
<dbReference type="Gene3D" id="3.20.20.150">
    <property type="entry name" value="Divalent-metal-dependent TIM barrel enzymes"/>
    <property type="match status" value="1"/>
</dbReference>
<feature type="compositionally biased region" description="Basic and acidic residues" evidence="1">
    <location>
        <begin position="312"/>
        <end position="329"/>
    </location>
</feature>
<organism evidence="4">
    <name type="scientific">Bionectria ochroleuca</name>
    <name type="common">Gliocladium roseum</name>
    <dbReference type="NCBI Taxonomy" id="29856"/>
    <lineage>
        <taxon>Eukaryota</taxon>
        <taxon>Fungi</taxon>
        <taxon>Dikarya</taxon>
        <taxon>Ascomycota</taxon>
        <taxon>Pezizomycotina</taxon>
        <taxon>Sordariomycetes</taxon>
        <taxon>Hypocreomycetidae</taxon>
        <taxon>Hypocreales</taxon>
        <taxon>Bionectriaceae</taxon>
        <taxon>Clonostachys</taxon>
    </lineage>
</organism>
<keyword evidence="2" id="KW-0472">Membrane</keyword>
<evidence type="ECO:0000259" key="3">
    <source>
        <dbReference type="Pfam" id="PF01261"/>
    </source>
</evidence>
<reference evidence="4" key="1">
    <citation type="submission" date="2015-01" db="EMBL/GenBank/DDBJ databases">
        <authorList>
            <person name="Durling Mikael"/>
        </authorList>
    </citation>
    <scope>NUCLEOTIDE SEQUENCE</scope>
</reference>
<feature type="domain" description="Xylose isomerase-like TIM barrel" evidence="3">
    <location>
        <begin position="82"/>
        <end position="367"/>
    </location>
</feature>
<dbReference type="EMBL" id="CDPU01000022">
    <property type="protein sequence ID" value="CEO51342.1"/>
    <property type="molecule type" value="Genomic_DNA"/>
</dbReference>
<name>A0A0B7K738_BIOOC</name>
<dbReference type="PANTHER" id="PTHR12110:SF56">
    <property type="entry name" value="DEHYDRATASE, PUTATIVE (AFU_ORTHOLOGUE AFUA_6G08740)-RELATED"/>
    <property type="match status" value="1"/>
</dbReference>
<dbReference type="SUPFAM" id="SSF51658">
    <property type="entry name" value="Xylose isomerase-like"/>
    <property type="match status" value="1"/>
</dbReference>